<feature type="compositionally biased region" description="Low complexity" evidence="1">
    <location>
        <begin position="929"/>
        <end position="942"/>
    </location>
</feature>
<feature type="compositionally biased region" description="Polar residues" evidence="1">
    <location>
        <begin position="943"/>
        <end position="970"/>
    </location>
</feature>
<organism evidence="2 3">
    <name type="scientific">Ascobolus immersus RN42</name>
    <dbReference type="NCBI Taxonomy" id="1160509"/>
    <lineage>
        <taxon>Eukaryota</taxon>
        <taxon>Fungi</taxon>
        <taxon>Dikarya</taxon>
        <taxon>Ascomycota</taxon>
        <taxon>Pezizomycotina</taxon>
        <taxon>Pezizomycetes</taxon>
        <taxon>Pezizales</taxon>
        <taxon>Ascobolaceae</taxon>
        <taxon>Ascobolus</taxon>
    </lineage>
</organism>
<feature type="compositionally biased region" description="Basic residues" evidence="1">
    <location>
        <begin position="510"/>
        <end position="525"/>
    </location>
</feature>
<evidence type="ECO:0000313" key="2">
    <source>
        <dbReference type="EMBL" id="RPA83738.1"/>
    </source>
</evidence>
<feature type="region of interest" description="Disordered" evidence="1">
    <location>
        <begin position="502"/>
        <end position="535"/>
    </location>
</feature>
<feature type="compositionally biased region" description="Acidic residues" evidence="1">
    <location>
        <begin position="35"/>
        <end position="61"/>
    </location>
</feature>
<feature type="region of interest" description="Disordered" evidence="1">
    <location>
        <begin position="142"/>
        <end position="187"/>
    </location>
</feature>
<feature type="compositionally biased region" description="Basic and acidic residues" evidence="1">
    <location>
        <begin position="673"/>
        <end position="682"/>
    </location>
</feature>
<feature type="compositionally biased region" description="Polar residues" evidence="1">
    <location>
        <begin position="142"/>
        <end position="153"/>
    </location>
</feature>
<dbReference type="Proteomes" id="UP000275078">
    <property type="component" value="Unassembled WGS sequence"/>
</dbReference>
<feature type="compositionally biased region" description="Low complexity" evidence="1">
    <location>
        <begin position="325"/>
        <end position="336"/>
    </location>
</feature>
<dbReference type="PANTHER" id="PTHR12460">
    <property type="entry name" value="CYCLIN-DEPENDENT KINASE INHIBITOR-RELATED PROTEIN"/>
    <property type="match status" value="1"/>
</dbReference>
<feature type="region of interest" description="Disordered" evidence="1">
    <location>
        <begin position="656"/>
        <end position="695"/>
    </location>
</feature>
<sequence length="1049" mass="115712">MDDHSDSFEDVSSSHSNYSDSDSEGGVQINNDNGEMGEDFGSEDELDMEDGEGEDDIDMKDEEYLRSLMADDLRDIDAHLRNDDPPVLPPQFQNDDPAIDDPAHPTIYHHLLQEEQTLHDYQDDDREAEEAPQTRNIFRQAQTQRVEQHSANASDDEDDDGDHDPLPSDDEDMPEPATERRRRGSAKMKFKDVPIIRSTYTLEDEFEKTVAAPSKELYNAWSARMQLNYECGIHPDNPRREELVRELRREIAQIVSALKDIKLDKKNLDGYNTKDRYKLLATCQYRLRELWNWDEDLVVRFVKAYLEDLWHYSKRKQRKTARRNAATSSAQSSSQTITHNPRFAQSSQSASTSNRRATAPTAAASTSAGKRRASAVAADPPSNKAAQPKVPTKKAVKQTAQPAKAQQHRQQQPQQRPRPQQQQQQNQHQQQQEQQTIASSSKTGKMSRAEKAAIAAANKATLDRLLEESRREKELKALKVQAQVEADAAAVSAAAAAAATATATATATNRSKKRRSSSPHSKRPKAAPSAPAGVASFESNKDISDVIATSAKVLNAKKKSRSSASKEELAQHEKKLESQAAPEKVDNQASAPAAVVKQHDSLQGVILNDYSTDTPMSPMPKYTPLSRAFYIKESAIPSIYPDRFKKVNSVVPPSSPPIVRNPVTGQMTPVNKRSSDEVDRVPETPPTIAKSTTSVGSNGERFEFQIKNGPLINIKRCSSFGQLITKLEDHFEFDTLTDILMYSVEGSKPRALCENDSLDDMYEAGGAGKVIEVYNASAENEFESPGSSKQKESVRNPITVENTAHYIENSAKGKAFRAAIQKSAKANSAKVDKLRGEVQKVIQKVYSPKNSAGLVDSAESIRSVLASKSSAKEKASSNSAPAHSVTSRGQSSGHSQSSGHKGKKGGANSSGSAGRNRDPIHQTSVETARQVQQRQQRQQSQSKTPGSSQKSNRFYHNNPRNQSSKRQTTPTPAPVQKQKGVGQAKPNQAIEKGGNRPVRKTAQAVQSYTLPDNRKTRAPGATQQAQQLKAGKQTAKKREEELIDKFKGR</sequence>
<name>A0A3N4IGC4_ASCIM</name>
<feature type="region of interest" description="Disordered" evidence="1">
    <location>
        <begin position="555"/>
        <end position="594"/>
    </location>
</feature>
<feature type="compositionally biased region" description="Low complexity" evidence="1">
    <location>
        <begin position="344"/>
        <end position="368"/>
    </location>
</feature>
<feature type="compositionally biased region" description="Low complexity" evidence="1">
    <location>
        <begin position="876"/>
        <end position="899"/>
    </location>
</feature>
<evidence type="ECO:0000256" key="1">
    <source>
        <dbReference type="SAM" id="MobiDB-lite"/>
    </source>
</evidence>
<feature type="compositionally biased region" description="Basic and acidic residues" evidence="1">
    <location>
        <begin position="564"/>
        <end position="577"/>
    </location>
</feature>
<accession>A0A3N4IGC4</accession>
<proteinExistence type="predicted"/>
<feature type="compositionally biased region" description="Acidic residues" evidence="1">
    <location>
        <begin position="154"/>
        <end position="174"/>
    </location>
</feature>
<feature type="region of interest" description="Disordered" evidence="1">
    <location>
        <begin position="316"/>
        <end position="452"/>
    </location>
</feature>
<feature type="compositionally biased region" description="Basic and acidic residues" evidence="1">
    <location>
        <begin position="1036"/>
        <end position="1049"/>
    </location>
</feature>
<feature type="compositionally biased region" description="Low complexity" evidence="1">
    <location>
        <begin position="408"/>
        <end position="435"/>
    </location>
</feature>
<protein>
    <submittedName>
        <fullName evidence="2">Uncharacterized protein</fullName>
    </submittedName>
</protein>
<feature type="compositionally biased region" description="Low complexity" evidence="1">
    <location>
        <begin position="10"/>
        <end position="20"/>
    </location>
</feature>
<feature type="region of interest" description="Disordered" evidence="1">
    <location>
        <begin position="76"/>
        <end position="111"/>
    </location>
</feature>
<gene>
    <name evidence="2" type="ORF">BJ508DRAFT_324098</name>
</gene>
<evidence type="ECO:0000313" key="3">
    <source>
        <dbReference type="Proteomes" id="UP000275078"/>
    </source>
</evidence>
<feature type="region of interest" description="Disordered" evidence="1">
    <location>
        <begin position="1"/>
        <end position="63"/>
    </location>
</feature>
<dbReference type="EMBL" id="ML119662">
    <property type="protein sequence ID" value="RPA83738.1"/>
    <property type="molecule type" value="Genomic_DNA"/>
</dbReference>
<keyword evidence="3" id="KW-1185">Reference proteome</keyword>
<dbReference type="AlphaFoldDB" id="A0A3N4IGC4"/>
<feature type="region of interest" description="Disordered" evidence="1">
    <location>
        <begin position="871"/>
        <end position="1049"/>
    </location>
</feature>
<reference evidence="2 3" key="1">
    <citation type="journal article" date="2018" name="Nat. Ecol. Evol.">
        <title>Pezizomycetes genomes reveal the molecular basis of ectomycorrhizal truffle lifestyle.</title>
        <authorList>
            <person name="Murat C."/>
            <person name="Payen T."/>
            <person name="Noel B."/>
            <person name="Kuo A."/>
            <person name="Morin E."/>
            <person name="Chen J."/>
            <person name="Kohler A."/>
            <person name="Krizsan K."/>
            <person name="Balestrini R."/>
            <person name="Da Silva C."/>
            <person name="Montanini B."/>
            <person name="Hainaut M."/>
            <person name="Levati E."/>
            <person name="Barry K.W."/>
            <person name="Belfiori B."/>
            <person name="Cichocki N."/>
            <person name="Clum A."/>
            <person name="Dockter R.B."/>
            <person name="Fauchery L."/>
            <person name="Guy J."/>
            <person name="Iotti M."/>
            <person name="Le Tacon F."/>
            <person name="Lindquist E.A."/>
            <person name="Lipzen A."/>
            <person name="Malagnac F."/>
            <person name="Mello A."/>
            <person name="Molinier V."/>
            <person name="Miyauchi S."/>
            <person name="Poulain J."/>
            <person name="Riccioni C."/>
            <person name="Rubini A."/>
            <person name="Sitrit Y."/>
            <person name="Splivallo R."/>
            <person name="Traeger S."/>
            <person name="Wang M."/>
            <person name="Zifcakova L."/>
            <person name="Wipf D."/>
            <person name="Zambonelli A."/>
            <person name="Paolocci F."/>
            <person name="Nowrousian M."/>
            <person name="Ottonello S."/>
            <person name="Baldrian P."/>
            <person name="Spatafora J.W."/>
            <person name="Henrissat B."/>
            <person name="Nagy L.G."/>
            <person name="Aury J.M."/>
            <person name="Wincker P."/>
            <person name="Grigoriev I.V."/>
            <person name="Bonfante P."/>
            <person name="Martin F.M."/>
        </authorList>
    </citation>
    <scope>NUCLEOTIDE SEQUENCE [LARGE SCALE GENOMIC DNA]</scope>
    <source>
        <strain evidence="2 3">RN42</strain>
    </source>
</reference>